<proteinExistence type="predicted"/>
<dbReference type="EMBL" id="JAVRAA010000012">
    <property type="protein sequence ID" value="MDT0339330.1"/>
    <property type="molecule type" value="Genomic_DNA"/>
</dbReference>
<gene>
    <name evidence="1" type="ORF">RJN63_21020</name>
</gene>
<name>A0AAE4GBD0_9BURK</name>
<dbReference type="AlphaFoldDB" id="A0AAE4GBD0"/>
<sequence length="64" mass="7044">MSKSAVNRGKKVAQSAKPDFVMITFGVRHRSLGKQFFNLLSSTDQSASGLARDLIARGMKNYPK</sequence>
<reference evidence="1" key="1">
    <citation type="submission" date="2023-02" db="EMBL/GenBank/DDBJ databases">
        <title>Description of Herbaspirillum huttiense subsp. nephrolepsisexaltata and Herbaspirillum huttiense subsp. lycopersicon.</title>
        <authorList>
            <person name="Poudel M."/>
            <person name="Sharma A."/>
            <person name="Goss E."/>
            <person name="Tapia J.H."/>
            <person name="Harmon C.M."/>
            <person name="Jones J.B."/>
        </authorList>
    </citation>
    <scope>NUCLEOTIDE SEQUENCE</scope>
    <source>
        <strain evidence="1">NC40101</strain>
    </source>
</reference>
<protein>
    <submittedName>
        <fullName evidence="1">Uncharacterized protein</fullName>
    </submittedName>
</protein>
<organism evidence="1">
    <name type="scientific">Herbaspirillum huttiense subsp. nephrolepidis</name>
    <dbReference type="NCBI Taxonomy" id="3075126"/>
    <lineage>
        <taxon>Bacteria</taxon>
        <taxon>Pseudomonadati</taxon>
        <taxon>Pseudomonadota</taxon>
        <taxon>Betaproteobacteria</taxon>
        <taxon>Burkholderiales</taxon>
        <taxon>Oxalobacteraceae</taxon>
        <taxon>Herbaspirillum</taxon>
    </lineage>
</organism>
<evidence type="ECO:0000313" key="1">
    <source>
        <dbReference type="EMBL" id="MDT0339330.1"/>
    </source>
</evidence>
<accession>A0AAE4GBD0</accession>
<comment type="caution">
    <text evidence="1">The sequence shown here is derived from an EMBL/GenBank/DDBJ whole genome shotgun (WGS) entry which is preliminary data.</text>
</comment>
<dbReference type="RefSeq" id="WP_310835960.1">
    <property type="nucleotide sequence ID" value="NZ_JAVLSM010000002.1"/>
</dbReference>